<gene>
    <name evidence="1" type="ORF">GJV78_00685</name>
</gene>
<protein>
    <submittedName>
        <fullName evidence="1">Uncharacterized protein</fullName>
    </submittedName>
</protein>
<organism evidence="1 2">
    <name type="scientific">Intestinirhabdus alba</name>
    <dbReference type="NCBI Taxonomy" id="2899544"/>
    <lineage>
        <taxon>Bacteria</taxon>
        <taxon>Pseudomonadati</taxon>
        <taxon>Pseudomonadota</taxon>
        <taxon>Gammaproteobacteria</taxon>
        <taxon>Enterobacterales</taxon>
        <taxon>Enterobacteriaceae</taxon>
        <taxon>Intestinirhabdus</taxon>
    </lineage>
</organism>
<dbReference type="RefSeq" id="WP_155106507.1">
    <property type="nucleotide sequence ID" value="NZ_WMJZ01000001.1"/>
</dbReference>
<dbReference type="AlphaFoldDB" id="A0A6L6IFY0"/>
<sequence>MNQNGDRLAGFAPGNLKFSVTPRELSDVTVRRRPLPRYGPSGGRALL</sequence>
<comment type="caution">
    <text evidence="1">The sequence shown here is derived from an EMBL/GenBank/DDBJ whole genome shotgun (WGS) entry which is preliminary data.</text>
</comment>
<name>A0A6L6IFY0_9ENTR</name>
<proteinExistence type="predicted"/>
<evidence type="ECO:0000313" key="2">
    <source>
        <dbReference type="Proteomes" id="UP000477739"/>
    </source>
</evidence>
<accession>A0A6L6IFY0</accession>
<keyword evidence="2" id="KW-1185">Reference proteome</keyword>
<dbReference type="Proteomes" id="UP000477739">
    <property type="component" value="Unassembled WGS sequence"/>
</dbReference>
<evidence type="ECO:0000313" key="1">
    <source>
        <dbReference type="EMBL" id="MTH44807.1"/>
    </source>
</evidence>
<reference evidence="1 2" key="1">
    <citation type="submission" date="2019-11" db="EMBL/GenBank/DDBJ databases">
        <title>Escherichia alba sp. nov. isolated from the gut of plastic-eating superworms Zophobas atratus.</title>
        <authorList>
            <person name="Yang Y."/>
        </authorList>
    </citation>
    <scope>NUCLEOTIDE SEQUENCE [LARGE SCALE GENOMIC DNA]</scope>
    <source>
        <strain evidence="2">BIT-B35</strain>
    </source>
</reference>
<dbReference type="EMBL" id="WMJZ01000001">
    <property type="protein sequence ID" value="MTH44807.1"/>
    <property type="molecule type" value="Genomic_DNA"/>
</dbReference>